<protein>
    <recommendedName>
        <fullName evidence="4">Cytochrome c oxidase assembly factor 1 homolog</fullName>
    </recommendedName>
</protein>
<organism evidence="2 3">
    <name type="scientific">Podarcis lilfordi</name>
    <name type="common">Lilford's wall lizard</name>
    <dbReference type="NCBI Taxonomy" id="74358"/>
    <lineage>
        <taxon>Eukaryota</taxon>
        <taxon>Metazoa</taxon>
        <taxon>Chordata</taxon>
        <taxon>Craniata</taxon>
        <taxon>Vertebrata</taxon>
        <taxon>Euteleostomi</taxon>
        <taxon>Lepidosauria</taxon>
        <taxon>Squamata</taxon>
        <taxon>Bifurcata</taxon>
        <taxon>Unidentata</taxon>
        <taxon>Episquamata</taxon>
        <taxon>Laterata</taxon>
        <taxon>Lacertibaenia</taxon>
        <taxon>Lacertidae</taxon>
        <taxon>Podarcis</taxon>
    </lineage>
</organism>
<keyword evidence="1" id="KW-0812">Transmembrane</keyword>
<accession>A0AA35L1C4</accession>
<dbReference type="GO" id="GO:0033617">
    <property type="term" value="P:mitochondrial respiratory chain complex IV assembly"/>
    <property type="evidence" value="ECO:0007669"/>
    <property type="project" value="TreeGrafter"/>
</dbReference>
<sequence>MHMIFVDVSMMQRNVKREQNMPASLRKLQQMALYLAVVSGGGSALMYYYIQKNFARTQYYQQALEQLHKDSAALEALGAPPVKVYYIRLTDKANCVDMSRAQLRIPVSGTKSAGYLHVCSEKDFALNSWRLQEVTLQLRNGQSVPVYLSSQKDDSQQEM</sequence>
<dbReference type="GO" id="GO:0032981">
    <property type="term" value="P:mitochondrial respiratory chain complex I assembly"/>
    <property type="evidence" value="ECO:0007669"/>
    <property type="project" value="TreeGrafter"/>
</dbReference>
<gene>
    <name evidence="2" type="ORF">PODLI_1B033981</name>
</gene>
<dbReference type="Proteomes" id="UP001178461">
    <property type="component" value="Chromosome 12"/>
</dbReference>
<keyword evidence="1" id="KW-0472">Membrane</keyword>
<evidence type="ECO:0000313" key="2">
    <source>
        <dbReference type="EMBL" id="CAI5788070.1"/>
    </source>
</evidence>
<keyword evidence="1" id="KW-1133">Transmembrane helix</keyword>
<name>A0AA35L1C4_9SAUR</name>
<dbReference type="InterPro" id="IPR014807">
    <property type="entry name" value="Coa1"/>
</dbReference>
<dbReference type="Pfam" id="PF08695">
    <property type="entry name" value="Coa1"/>
    <property type="match status" value="1"/>
</dbReference>
<reference evidence="2" key="1">
    <citation type="submission" date="2022-12" db="EMBL/GenBank/DDBJ databases">
        <authorList>
            <person name="Alioto T."/>
            <person name="Alioto T."/>
            <person name="Gomez Garrido J."/>
        </authorList>
    </citation>
    <scope>NUCLEOTIDE SEQUENCE</scope>
</reference>
<dbReference type="PANTHER" id="PTHR47148:SF1">
    <property type="entry name" value="CYTOCHROME C OXIDASE ASSEMBLY FACTOR 1 HOMOLOG"/>
    <property type="match status" value="1"/>
</dbReference>
<evidence type="ECO:0008006" key="4">
    <source>
        <dbReference type="Google" id="ProtNLM"/>
    </source>
</evidence>
<evidence type="ECO:0000256" key="1">
    <source>
        <dbReference type="SAM" id="Phobius"/>
    </source>
</evidence>
<dbReference type="PANTHER" id="PTHR47148">
    <property type="entry name" value="CYTOCHROME C OXIDASE ASSEMBLY FACTOR 1 HOMOLOG"/>
    <property type="match status" value="1"/>
</dbReference>
<proteinExistence type="predicted"/>
<dbReference type="GO" id="GO:0005743">
    <property type="term" value="C:mitochondrial inner membrane"/>
    <property type="evidence" value="ECO:0007669"/>
    <property type="project" value="TreeGrafter"/>
</dbReference>
<dbReference type="AlphaFoldDB" id="A0AA35L1C4"/>
<dbReference type="EMBL" id="OX395137">
    <property type="protein sequence ID" value="CAI5788070.1"/>
    <property type="molecule type" value="Genomic_DNA"/>
</dbReference>
<keyword evidence="3" id="KW-1185">Reference proteome</keyword>
<feature type="transmembrane region" description="Helical" evidence="1">
    <location>
        <begin position="31"/>
        <end position="50"/>
    </location>
</feature>
<evidence type="ECO:0000313" key="3">
    <source>
        <dbReference type="Proteomes" id="UP001178461"/>
    </source>
</evidence>